<dbReference type="AlphaFoldDB" id="A0A0E9RWP4"/>
<name>A0A0E9RWP4_ANGAN</name>
<reference evidence="1" key="2">
    <citation type="journal article" date="2015" name="Fish Shellfish Immunol.">
        <title>Early steps in the European eel (Anguilla anguilla)-Vibrio vulnificus interaction in the gills: Role of the RtxA13 toxin.</title>
        <authorList>
            <person name="Callol A."/>
            <person name="Pajuelo D."/>
            <person name="Ebbesson L."/>
            <person name="Teles M."/>
            <person name="MacKenzie S."/>
            <person name="Amaro C."/>
        </authorList>
    </citation>
    <scope>NUCLEOTIDE SEQUENCE</scope>
</reference>
<protein>
    <submittedName>
        <fullName evidence="1">Uncharacterized protein</fullName>
    </submittedName>
</protein>
<sequence length="24" mass="2864">MDPLLLTHYWLSDICVRTTFTNHS</sequence>
<evidence type="ECO:0000313" key="1">
    <source>
        <dbReference type="EMBL" id="JAH32805.1"/>
    </source>
</evidence>
<proteinExistence type="predicted"/>
<accession>A0A0E9RWP4</accession>
<dbReference type="EMBL" id="GBXM01075772">
    <property type="protein sequence ID" value="JAH32805.1"/>
    <property type="molecule type" value="Transcribed_RNA"/>
</dbReference>
<organism evidence="1">
    <name type="scientific">Anguilla anguilla</name>
    <name type="common">European freshwater eel</name>
    <name type="synonym">Muraena anguilla</name>
    <dbReference type="NCBI Taxonomy" id="7936"/>
    <lineage>
        <taxon>Eukaryota</taxon>
        <taxon>Metazoa</taxon>
        <taxon>Chordata</taxon>
        <taxon>Craniata</taxon>
        <taxon>Vertebrata</taxon>
        <taxon>Euteleostomi</taxon>
        <taxon>Actinopterygii</taxon>
        <taxon>Neopterygii</taxon>
        <taxon>Teleostei</taxon>
        <taxon>Anguilliformes</taxon>
        <taxon>Anguillidae</taxon>
        <taxon>Anguilla</taxon>
    </lineage>
</organism>
<reference evidence="1" key="1">
    <citation type="submission" date="2014-11" db="EMBL/GenBank/DDBJ databases">
        <authorList>
            <person name="Amaro Gonzalez C."/>
        </authorList>
    </citation>
    <scope>NUCLEOTIDE SEQUENCE</scope>
</reference>